<reference evidence="1" key="1">
    <citation type="submission" date="2021-06" db="EMBL/GenBank/DDBJ databases">
        <authorList>
            <person name="Kallberg Y."/>
            <person name="Tangrot J."/>
            <person name="Rosling A."/>
        </authorList>
    </citation>
    <scope>NUCLEOTIDE SEQUENCE</scope>
    <source>
        <strain evidence="1">IL203A</strain>
    </source>
</reference>
<name>A0ACA9P277_9GLOM</name>
<evidence type="ECO:0000313" key="1">
    <source>
        <dbReference type="EMBL" id="CAG8680614.1"/>
    </source>
</evidence>
<gene>
    <name evidence="1" type="ORF">DHETER_LOCUS10632</name>
</gene>
<proteinExistence type="predicted"/>
<organism evidence="1 2">
    <name type="scientific">Dentiscutata heterogama</name>
    <dbReference type="NCBI Taxonomy" id="1316150"/>
    <lineage>
        <taxon>Eukaryota</taxon>
        <taxon>Fungi</taxon>
        <taxon>Fungi incertae sedis</taxon>
        <taxon>Mucoromycota</taxon>
        <taxon>Glomeromycotina</taxon>
        <taxon>Glomeromycetes</taxon>
        <taxon>Diversisporales</taxon>
        <taxon>Gigasporaceae</taxon>
        <taxon>Dentiscutata</taxon>
    </lineage>
</organism>
<dbReference type="EMBL" id="CAJVPU010021310">
    <property type="protein sequence ID" value="CAG8680614.1"/>
    <property type="molecule type" value="Genomic_DNA"/>
</dbReference>
<dbReference type="Proteomes" id="UP000789702">
    <property type="component" value="Unassembled WGS sequence"/>
</dbReference>
<sequence>MSDSEDNLDEDDHHEDDHHEELIKRDKGSREESRKSGKIKSNHRPKPNPFYKVLKEREHFQHKKQAKIEAIKQEKEIRIQKQKAYLTQRKITKKKFLK</sequence>
<evidence type="ECO:0000313" key="2">
    <source>
        <dbReference type="Proteomes" id="UP000789702"/>
    </source>
</evidence>
<keyword evidence="2" id="KW-1185">Reference proteome</keyword>
<feature type="non-terminal residue" evidence="1">
    <location>
        <position position="98"/>
    </location>
</feature>
<accession>A0ACA9P277</accession>
<comment type="caution">
    <text evidence="1">The sequence shown here is derived from an EMBL/GenBank/DDBJ whole genome shotgun (WGS) entry which is preliminary data.</text>
</comment>
<protein>
    <submittedName>
        <fullName evidence="1">16174_t:CDS:1</fullName>
    </submittedName>
</protein>